<dbReference type="OrthoDB" id="9885915at2759"/>
<dbReference type="eggNOG" id="ENOG502QRAV">
    <property type="taxonomic scope" value="Eukaryota"/>
</dbReference>
<dbReference type="Pfam" id="PF13903">
    <property type="entry name" value="Claudin_2"/>
    <property type="match status" value="1"/>
</dbReference>
<accession>M3XJ08</accession>
<dbReference type="AlphaFoldDB" id="M3XJ08"/>
<dbReference type="PANTHER" id="PTHR14347">
    <property type="entry name" value="CLAUDIN DOMAIN-CONTAINING PROTEIN 1"/>
    <property type="match status" value="1"/>
</dbReference>
<protein>
    <submittedName>
        <fullName evidence="7">Claudin domain containing 1</fullName>
    </submittedName>
</protein>
<evidence type="ECO:0000256" key="5">
    <source>
        <dbReference type="SAM" id="Phobius"/>
    </source>
</evidence>
<evidence type="ECO:0000256" key="3">
    <source>
        <dbReference type="ARBA" id="ARBA00022989"/>
    </source>
</evidence>
<sequence>MMDNRFATALVIACVLSAISAIYIAASVGTDHWYEYHSPPAWSSENNSYLQQLQSDLQADSSDQTDGVDEKINTDALIHFNGTVGLWRRCITIPKNPHWYRSPGVSEQGVSTPPRTTRRTETSDAEWITHCYSFSLSDQFVVKYMEPGNHNTPEDFLRTYLWRCQFLLPFVSLGVMCFGALIGLCACACHSLYPTIGTGVLHFLAGVCTLGTVTCYVAGVELLHAKLGVTPEGEYGWSFYLACVSAPLQFMAAALFIWAARTNRREYTRIKAYRVA</sequence>
<dbReference type="GeneTree" id="ENSGT00390000002596"/>
<evidence type="ECO:0000313" key="7">
    <source>
        <dbReference type="Ensembl" id="ENSLACP00000022714.1"/>
    </source>
</evidence>
<comment type="subcellular location">
    <subcellularLocation>
        <location evidence="1">Membrane</location>
        <topology evidence="1">Multi-pass membrane protein</topology>
    </subcellularLocation>
</comment>
<dbReference type="PANTHER" id="PTHR14347:SF3">
    <property type="entry name" value="CLAUDIN DOMAIN-CONTAINING PROTEIN 1"/>
    <property type="match status" value="1"/>
</dbReference>
<dbReference type="Gene3D" id="1.20.140.150">
    <property type="match status" value="1"/>
</dbReference>
<feature type="signal peptide" evidence="6">
    <location>
        <begin position="1"/>
        <end position="21"/>
    </location>
</feature>
<dbReference type="Proteomes" id="UP000008672">
    <property type="component" value="Unassembled WGS sequence"/>
</dbReference>
<keyword evidence="6" id="KW-0732">Signal</keyword>
<feature type="transmembrane region" description="Helical" evidence="5">
    <location>
        <begin position="200"/>
        <end position="219"/>
    </location>
</feature>
<dbReference type="InterPro" id="IPR042356">
    <property type="entry name" value="CLDN1"/>
</dbReference>
<dbReference type="FunCoup" id="M3XJ08">
    <property type="interactions" value="488"/>
</dbReference>
<proteinExistence type="predicted"/>
<keyword evidence="2 5" id="KW-0812">Transmembrane</keyword>
<dbReference type="GeneID" id="102349346"/>
<dbReference type="EMBL" id="AFYH01240971">
    <property type="status" value="NOT_ANNOTATED_CDS"/>
    <property type="molecule type" value="Genomic_DNA"/>
</dbReference>
<evidence type="ECO:0000313" key="8">
    <source>
        <dbReference type="Proteomes" id="UP000008672"/>
    </source>
</evidence>
<reference evidence="7" key="3">
    <citation type="submission" date="2025-09" db="UniProtKB">
        <authorList>
            <consortium name="Ensembl"/>
        </authorList>
    </citation>
    <scope>IDENTIFICATION</scope>
</reference>
<keyword evidence="3 5" id="KW-1133">Transmembrane helix</keyword>
<organism evidence="7 8">
    <name type="scientific">Latimeria chalumnae</name>
    <name type="common">Coelacanth</name>
    <dbReference type="NCBI Taxonomy" id="7897"/>
    <lineage>
        <taxon>Eukaryota</taxon>
        <taxon>Metazoa</taxon>
        <taxon>Chordata</taxon>
        <taxon>Craniata</taxon>
        <taxon>Vertebrata</taxon>
        <taxon>Euteleostomi</taxon>
        <taxon>Coelacanthiformes</taxon>
        <taxon>Coelacanthidae</taxon>
        <taxon>Latimeria</taxon>
    </lineage>
</organism>
<dbReference type="InterPro" id="IPR004031">
    <property type="entry name" value="PMP22/EMP/MP20/Claudin"/>
</dbReference>
<evidence type="ECO:0000256" key="1">
    <source>
        <dbReference type="ARBA" id="ARBA00004141"/>
    </source>
</evidence>
<feature type="transmembrane region" description="Helical" evidence="5">
    <location>
        <begin position="166"/>
        <end position="188"/>
    </location>
</feature>
<evidence type="ECO:0000256" key="4">
    <source>
        <dbReference type="ARBA" id="ARBA00023136"/>
    </source>
</evidence>
<evidence type="ECO:0000256" key="6">
    <source>
        <dbReference type="SAM" id="SignalP"/>
    </source>
</evidence>
<dbReference type="Ensembl" id="ENSLACT00000025963.1">
    <property type="protein sequence ID" value="ENSLACP00000022714.1"/>
    <property type="gene ID" value="ENSLACG00000002482.2"/>
</dbReference>
<gene>
    <name evidence="7" type="primary">CLDND1</name>
</gene>
<dbReference type="STRING" id="7897.ENSLACP00000022714"/>
<keyword evidence="8" id="KW-1185">Reference proteome</keyword>
<keyword evidence="4 5" id="KW-0472">Membrane</keyword>
<dbReference type="Bgee" id="ENSLACG00000002482">
    <property type="expression patterns" value="Expressed in muscle tissue and 6 other cell types or tissues"/>
</dbReference>
<feature type="chain" id="PRO_5004043399" evidence="6">
    <location>
        <begin position="22"/>
        <end position="276"/>
    </location>
</feature>
<reference evidence="8" key="1">
    <citation type="submission" date="2011-08" db="EMBL/GenBank/DDBJ databases">
        <title>The draft genome of Latimeria chalumnae.</title>
        <authorList>
            <person name="Di Palma F."/>
            <person name="Alfoldi J."/>
            <person name="Johnson J."/>
            <person name="Berlin A."/>
            <person name="Gnerre S."/>
            <person name="Jaffe D."/>
            <person name="MacCallum I."/>
            <person name="Young S."/>
            <person name="Walker B.J."/>
            <person name="Lander E."/>
            <person name="Lindblad-Toh K."/>
        </authorList>
    </citation>
    <scope>NUCLEOTIDE SEQUENCE [LARGE SCALE GENOMIC DNA]</scope>
    <source>
        <strain evidence="8">Wild caught</strain>
    </source>
</reference>
<reference evidence="7" key="2">
    <citation type="submission" date="2025-08" db="UniProtKB">
        <authorList>
            <consortium name="Ensembl"/>
        </authorList>
    </citation>
    <scope>IDENTIFICATION</scope>
</reference>
<dbReference type="InParanoid" id="M3XJ08"/>
<dbReference type="OMA" id="NKSIWED"/>
<name>M3XJ08_LATCH</name>
<evidence type="ECO:0000256" key="2">
    <source>
        <dbReference type="ARBA" id="ARBA00022692"/>
    </source>
</evidence>
<feature type="transmembrane region" description="Helical" evidence="5">
    <location>
        <begin position="239"/>
        <end position="260"/>
    </location>
</feature>
<dbReference type="GO" id="GO:0016020">
    <property type="term" value="C:membrane"/>
    <property type="evidence" value="ECO:0007669"/>
    <property type="project" value="UniProtKB-SubCell"/>
</dbReference>